<proteinExistence type="predicted"/>
<evidence type="ECO:0008006" key="3">
    <source>
        <dbReference type="Google" id="ProtNLM"/>
    </source>
</evidence>
<dbReference type="AlphaFoldDB" id="I5C4P2"/>
<organism evidence="1 2">
    <name type="scientific">Nitritalea halalkaliphila LW7</name>
    <dbReference type="NCBI Taxonomy" id="1189621"/>
    <lineage>
        <taxon>Bacteria</taxon>
        <taxon>Pseudomonadati</taxon>
        <taxon>Bacteroidota</taxon>
        <taxon>Cytophagia</taxon>
        <taxon>Cytophagales</taxon>
        <taxon>Cyclobacteriaceae</taxon>
        <taxon>Nitritalea</taxon>
    </lineage>
</organism>
<accession>I5C4P2</accession>
<keyword evidence="2" id="KW-1185">Reference proteome</keyword>
<dbReference type="EMBL" id="AJYA01000018">
    <property type="protein sequence ID" value="EIM76794.1"/>
    <property type="molecule type" value="Genomic_DNA"/>
</dbReference>
<comment type="caution">
    <text evidence="1">The sequence shown here is derived from an EMBL/GenBank/DDBJ whole genome shotgun (WGS) entry which is preliminary data.</text>
</comment>
<dbReference type="InterPro" id="IPR035901">
    <property type="entry name" value="GIY-YIG_endonuc_sf"/>
</dbReference>
<dbReference type="SUPFAM" id="SSF82771">
    <property type="entry name" value="GIY-YIG endonuclease"/>
    <property type="match status" value="1"/>
</dbReference>
<evidence type="ECO:0000313" key="2">
    <source>
        <dbReference type="Proteomes" id="UP000005551"/>
    </source>
</evidence>
<evidence type="ECO:0000313" key="1">
    <source>
        <dbReference type="EMBL" id="EIM76794.1"/>
    </source>
</evidence>
<sequence length="183" mass="21269">MVINQKCLRGNTGITAKKKSFKEGQITIGFVKIKPKEDKWLLFHIGRVTKDLNKLDGMGYEYQELEEFGKYVGRLIIKYQNRSQSMIRNAESVMDACYVSQILPDFFDNDVFPGYEHVNISWEELKRVIEKDNWVTALQNQKGVYLLTDRSNGKMYVGSAYGENMILGRWRAYMATATEEIRD</sequence>
<gene>
    <name evidence="1" type="ORF">A3SI_08826</name>
</gene>
<dbReference type="STRING" id="1189621.A3SI_08826"/>
<dbReference type="Proteomes" id="UP000005551">
    <property type="component" value="Unassembled WGS sequence"/>
</dbReference>
<reference evidence="1 2" key="1">
    <citation type="submission" date="2012-05" db="EMBL/GenBank/DDBJ databases">
        <title>Genome sequence of Nitritalea halalkaliphila LW7.</title>
        <authorList>
            <person name="Jangir P.K."/>
            <person name="Singh A."/>
            <person name="Shivaji S."/>
            <person name="Sharma R."/>
        </authorList>
    </citation>
    <scope>NUCLEOTIDE SEQUENCE [LARGE SCALE GENOMIC DNA]</scope>
    <source>
        <strain evidence="1 2">LW7</strain>
    </source>
</reference>
<dbReference type="RefSeq" id="WP_009054704.1">
    <property type="nucleotide sequence ID" value="NZ_AJYA01000018.1"/>
</dbReference>
<name>I5C4P2_9BACT</name>
<protein>
    <recommendedName>
        <fullName evidence="3">GIY-YIG domain-containing protein</fullName>
    </recommendedName>
</protein>